<dbReference type="KEGG" id="vg:18562921"/>
<accession>M1EZA6</accession>
<gene>
    <name evidence="1" type="ORF">CR9_079</name>
</gene>
<keyword evidence="2" id="KW-1185">Reference proteome</keyword>
<reference evidence="1 2" key="1">
    <citation type="submission" date="2012-02" db="EMBL/GenBank/DDBJ databases">
        <title>Complete Genome Sequence of Cronobacter sakazakii Bacteriophage CR9.</title>
        <authorList>
            <person name="Shin H."/>
            <person name="Lee J.-H."/>
            <person name="Kim Y."/>
            <person name="Ryu S."/>
        </authorList>
    </citation>
    <scope>NUCLEOTIDE SEQUENCE [LARGE SCALE GENOMIC DNA]</scope>
</reference>
<evidence type="ECO:0000313" key="2">
    <source>
        <dbReference type="Proteomes" id="UP000011829"/>
    </source>
</evidence>
<proteinExistence type="predicted"/>
<dbReference type="RefSeq" id="YP_009015041.1">
    <property type="nucleotide sequence ID" value="NC_023717.1"/>
</dbReference>
<name>M1EZA6_9CAUD</name>
<sequence length="64" mass="7057">MKMLLCQRVRKGFEDVFTAGKKYKIVATAPNGKAWNVERFPGDVTFVGAAGSIFGDFIEVEADE</sequence>
<dbReference type="Proteomes" id="UP000011829">
    <property type="component" value="Segment"/>
</dbReference>
<dbReference type="EMBL" id="JQ691611">
    <property type="protein sequence ID" value="AFH20963.1"/>
    <property type="molecule type" value="Genomic_DNA"/>
</dbReference>
<dbReference type="GeneID" id="18562921"/>
<protein>
    <submittedName>
        <fullName evidence="1">Uncharacterized protein</fullName>
    </submittedName>
</protein>
<evidence type="ECO:0000313" key="1">
    <source>
        <dbReference type="EMBL" id="AFH20963.1"/>
    </source>
</evidence>
<organism evidence="1 2">
    <name type="scientific">Cronobacter phage CR9</name>
    <dbReference type="NCBI Taxonomy" id="1162290"/>
    <lineage>
        <taxon>Viruses</taxon>
        <taxon>Duplodnaviria</taxon>
        <taxon>Heunggongvirae</taxon>
        <taxon>Uroviricota</taxon>
        <taxon>Caudoviricetes</taxon>
        <taxon>Vequintavirinae</taxon>
        <taxon>Certrevirus</taxon>
        <taxon>Certrevirus CR9</taxon>
    </lineage>
</organism>